<gene>
    <name evidence="4" type="ORF">S01H1_01305</name>
</gene>
<evidence type="ECO:0008006" key="5">
    <source>
        <dbReference type="Google" id="ProtNLM"/>
    </source>
</evidence>
<sequence length="69" mass="7972">MARCAICGKGTMYGHNIRHKHAGRWERRAPKTNRVFRANIQKRTVTIDGRPVRIAICTRCLRTQLKVAK</sequence>
<dbReference type="InterPro" id="IPR050096">
    <property type="entry name" value="Bacterial_rp_bL28"/>
</dbReference>
<evidence type="ECO:0000256" key="2">
    <source>
        <dbReference type="ARBA" id="ARBA00022980"/>
    </source>
</evidence>
<dbReference type="PANTHER" id="PTHR39080">
    <property type="entry name" value="50S RIBOSOMAL PROTEIN L28"/>
    <property type="match status" value="1"/>
</dbReference>
<comment type="similarity">
    <text evidence="1">Belongs to the bacterial ribosomal protein bL28 family.</text>
</comment>
<dbReference type="InterPro" id="IPR034704">
    <property type="entry name" value="Ribosomal_bL28/bL31-like_sf"/>
</dbReference>
<dbReference type="Pfam" id="PF00830">
    <property type="entry name" value="Ribosomal_L28"/>
    <property type="match status" value="1"/>
</dbReference>
<dbReference type="PANTHER" id="PTHR39080:SF1">
    <property type="entry name" value="LARGE RIBOSOMAL SUBUNIT PROTEIN BL28A"/>
    <property type="match status" value="1"/>
</dbReference>
<comment type="caution">
    <text evidence="4">The sequence shown here is derived from an EMBL/GenBank/DDBJ whole genome shotgun (WGS) entry which is preliminary data.</text>
</comment>
<dbReference type="HAMAP" id="MF_00373">
    <property type="entry name" value="Ribosomal_bL28"/>
    <property type="match status" value="1"/>
</dbReference>
<dbReference type="InterPro" id="IPR037147">
    <property type="entry name" value="Ribosomal_bL28_sf"/>
</dbReference>
<name>X0TSH3_9ZZZZ</name>
<protein>
    <recommendedName>
        <fullName evidence="5">50S ribosomal protein L28</fullName>
    </recommendedName>
</protein>
<dbReference type="SUPFAM" id="SSF143800">
    <property type="entry name" value="L28p-like"/>
    <property type="match status" value="1"/>
</dbReference>
<dbReference type="GO" id="GO:0006412">
    <property type="term" value="P:translation"/>
    <property type="evidence" value="ECO:0007669"/>
    <property type="project" value="InterPro"/>
</dbReference>
<dbReference type="GO" id="GO:0005840">
    <property type="term" value="C:ribosome"/>
    <property type="evidence" value="ECO:0007669"/>
    <property type="project" value="UniProtKB-KW"/>
</dbReference>
<keyword evidence="2" id="KW-0689">Ribosomal protein</keyword>
<evidence type="ECO:0000256" key="3">
    <source>
        <dbReference type="ARBA" id="ARBA00023274"/>
    </source>
</evidence>
<keyword evidence="3" id="KW-0687">Ribonucleoprotein</keyword>
<evidence type="ECO:0000256" key="1">
    <source>
        <dbReference type="ARBA" id="ARBA00008760"/>
    </source>
</evidence>
<dbReference type="EMBL" id="BARS01000552">
    <property type="protein sequence ID" value="GAF79085.1"/>
    <property type="molecule type" value="Genomic_DNA"/>
</dbReference>
<dbReference type="InterPro" id="IPR026569">
    <property type="entry name" value="Ribosomal_bL28"/>
</dbReference>
<reference evidence="4" key="1">
    <citation type="journal article" date="2014" name="Front. Microbiol.">
        <title>High frequency of phylogenetically diverse reductive dehalogenase-homologous genes in deep subseafloor sedimentary metagenomes.</title>
        <authorList>
            <person name="Kawai M."/>
            <person name="Futagami T."/>
            <person name="Toyoda A."/>
            <person name="Takaki Y."/>
            <person name="Nishi S."/>
            <person name="Hori S."/>
            <person name="Arai W."/>
            <person name="Tsubouchi T."/>
            <person name="Morono Y."/>
            <person name="Uchiyama I."/>
            <person name="Ito T."/>
            <person name="Fujiyama A."/>
            <person name="Inagaki F."/>
            <person name="Takami H."/>
        </authorList>
    </citation>
    <scope>NUCLEOTIDE SEQUENCE</scope>
    <source>
        <strain evidence="4">Expedition CK06-06</strain>
    </source>
</reference>
<dbReference type="InterPro" id="IPR001383">
    <property type="entry name" value="Ribosomal_bL28_bact-type"/>
</dbReference>
<dbReference type="AlphaFoldDB" id="X0TSH3"/>
<evidence type="ECO:0000313" key="4">
    <source>
        <dbReference type="EMBL" id="GAF79085.1"/>
    </source>
</evidence>
<dbReference type="Gene3D" id="2.30.170.40">
    <property type="entry name" value="Ribosomal protein L28/L24"/>
    <property type="match status" value="1"/>
</dbReference>
<organism evidence="4">
    <name type="scientific">marine sediment metagenome</name>
    <dbReference type="NCBI Taxonomy" id="412755"/>
    <lineage>
        <taxon>unclassified sequences</taxon>
        <taxon>metagenomes</taxon>
        <taxon>ecological metagenomes</taxon>
    </lineage>
</organism>
<accession>X0TSH3</accession>
<proteinExistence type="inferred from homology"/>
<dbReference type="NCBIfam" id="TIGR00009">
    <property type="entry name" value="L28"/>
    <property type="match status" value="1"/>
</dbReference>
<dbReference type="GO" id="GO:0003735">
    <property type="term" value="F:structural constituent of ribosome"/>
    <property type="evidence" value="ECO:0007669"/>
    <property type="project" value="InterPro"/>
</dbReference>
<dbReference type="GO" id="GO:1990904">
    <property type="term" value="C:ribonucleoprotein complex"/>
    <property type="evidence" value="ECO:0007669"/>
    <property type="project" value="UniProtKB-KW"/>
</dbReference>